<feature type="domain" description="Roadblock/LAMTOR2" evidence="2">
    <location>
        <begin position="18"/>
        <end position="112"/>
    </location>
</feature>
<keyword evidence="4" id="KW-1185">Reference proteome</keyword>
<dbReference type="SUPFAM" id="SSF103196">
    <property type="entry name" value="Roadblock/LC7 domain"/>
    <property type="match status" value="1"/>
</dbReference>
<dbReference type="Proteomes" id="UP000195570">
    <property type="component" value="Unassembled WGS sequence"/>
</dbReference>
<dbReference type="VEuPathDB" id="TriTrypDB:TEOVI_000697400"/>
<dbReference type="Pfam" id="PF03259">
    <property type="entry name" value="Robl_LC7"/>
    <property type="match status" value="1"/>
</dbReference>
<accession>A0A1G4I8B6</accession>
<organism evidence="3 4">
    <name type="scientific">Trypanosoma equiperdum</name>
    <dbReference type="NCBI Taxonomy" id="5694"/>
    <lineage>
        <taxon>Eukaryota</taxon>
        <taxon>Discoba</taxon>
        <taxon>Euglenozoa</taxon>
        <taxon>Kinetoplastea</taxon>
        <taxon>Metakinetoplastina</taxon>
        <taxon>Trypanosomatida</taxon>
        <taxon>Trypanosomatidae</taxon>
        <taxon>Trypanosoma</taxon>
    </lineage>
</organism>
<evidence type="ECO:0000259" key="2">
    <source>
        <dbReference type="SMART" id="SM00960"/>
    </source>
</evidence>
<dbReference type="GeneID" id="92380908"/>
<dbReference type="SMART" id="SM00960">
    <property type="entry name" value="Robl_LC7"/>
    <property type="match status" value="1"/>
</dbReference>
<gene>
    <name evidence="3" type="ORF">TEOVI_000697400</name>
</gene>
<sequence>MEFNASTTNERERRIKSVEEVLLRIAKHEGVVGYLVLNPADGRVMRYSGFSSDERKVKKYADKINGFTALAASTIRTIDWKDDLTFLRMGLGLTEILIAPDVDKQYVLIVVQEIRS</sequence>
<evidence type="ECO:0000313" key="3">
    <source>
        <dbReference type="EMBL" id="SCU68225.1"/>
    </source>
</evidence>
<dbReference type="PANTHER" id="PTHR10779">
    <property type="entry name" value="DYNEIN LIGHT CHAIN ROADBLOCK"/>
    <property type="match status" value="1"/>
</dbReference>
<evidence type="ECO:0000313" key="4">
    <source>
        <dbReference type="Proteomes" id="UP000195570"/>
    </source>
</evidence>
<reference evidence="3" key="1">
    <citation type="submission" date="2016-09" db="EMBL/GenBank/DDBJ databases">
        <authorList>
            <person name="Hebert L."/>
            <person name="Moumen B."/>
        </authorList>
    </citation>
    <scope>NUCLEOTIDE SEQUENCE [LARGE SCALE GENOMIC DNA]</scope>
    <source>
        <strain evidence="3">OVI</strain>
    </source>
</reference>
<dbReference type="InterPro" id="IPR004942">
    <property type="entry name" value="Roadblock/LAMTOR2_dom"/>
</dbReference>
<protein>
    <submittedName>
        <fullName evidence="3">Dynein light chain 2B, cytoplasmic, putative</fullName>
    </submittedName>
</protein>
<dbReference type="RefSeq" id="XP_067079423.1">
    <property type="nucleotide sequence ID" value="XM_067223322.1"/>
</dbReference>
<comment type="similarity">
    <text evidence="1">Belongs to the GAMAD family.</text>
</comment>
<evidence type="ECO:0000256" key="1">
    <source>
        <dbReference type="ARBA" id="ARBA00007191"/>
    </source>
</evidence>
<dbReference type="Gene3D" id="3.30.450.30">
    <property type="entry name" value="Dynein light chain 2a, cytoplasmic"/>
    <property type="match status" value="1"/>
</dbReference>
<dbReference type="EMBL" id="CZPT02000928">
    <property type="protein sequence ID" value="SCU68225.1"/>
    <property type="molecule type" value="Genomic_DNA"/>
</dbReference>
<comment type="caution">
    <text evidence="3">The sequence shown here is derived from an EMBL/GenBank/DDBJ whole genome shotgun (WGS) entry which is preliminary data.</text>
</comment>
<proteinExistence type="inferred from homology"/>
<name>A0A1G4I8B6_TRYEQ</name>
<dbReference type="AlphaFoldDB" id="A0A1G4I8B6"/>